<evidence type="ECO:0000313" key="1">
    <source>
        <dbReference type="EMBL" id="SHJ06703.1"/>
    </source>
</evidence>
<evidence type="ECO:0000313" key="2">
    <source>
        <dbReference type="Proteomes" id="UP000184452"/>
    </source>
</evidence>
<gene>
    <name evidence="1" type="ORF">SAMN05421803_103329</name>
</gene>
<dbReference type="AlphaFoldDB" id="A0A1M6G9S9"/>
<accession>A0A1M6G9S9</accession>
<sequence length="355" mass="38272">MAFGTHLTEFAGLPAFGYRSPQGTAAEEEWARERPYAPAWTADPLALLAALRAPGSVAWRLDDPHGAEAPVGGGVPGYLDRFLSDTDPGAVAAVITGDFYPSDSTGDTSPVREALVEHAARLTGLRALFHADVVSGECEVSWLRNGDLAPLLDALPSLERLAVRGTGDMSLAVGRHASLRSLTLEGGGLPADLARDVLSADYPALEHLELWLGVEDYGGDASVDDLAPLLEGRVHTGVRSLGLRNAQRTDTWVRALAESPLLDRLESLDLSGGTLGDLGAQTLLDTPGFRELERLDLHHHYMSEETERRVLEAFTAAGVAVDASGRREPEESHFEAAEDMEDEEWAYYYYPSVTE</sequence>
<dbReference type="NCBIfam" id="NF038076">
    <property type="entry name" value="fam_STM4015"/>
    <property type="match status" value="1"/>
</dbReference>
<dbReference type="InterPro" id="IPR032675">
    <property type="entry name" value="LRR_dom_sf"/>
</dbReference>
<dbReference type="Gene3D" id="3.80.10.10">
    <property type="entry name" value="Ribonuclease Inhibitor"/>
    <property type="match status" value="1"/>
</dbReference>
<keyword evidence="2" id="KW-1185">Reference proteome</keyword>
<dbReference type="SUPFAM" id="SSF52047">
    <property type="entry name" value="RNI-like"/>
    <property type="match status" value="1"/>
</dbReference>
<dbReference type="STRING" id="758803.SAMN05421803_103329"/>
<dbReference type="RefSeq" id="WP_073377122.1">
    <property type="nucleotide sequence ID" value="NZ_FQZK01000003.1"/>
</dbReference>
<dbReference type="EMBL" id="FQZK01000003">
    <property type="protein sequence ID" value="SHJ06703.1"/>
    <property type="molecule type" value="Genomic_DNA"/>
</dbReference>
<organism evidence="1 2">
    <name type="scientific">Nocardiopsis flavescens</name>
    <dbReference type="NCBI Taxonomy" id="758803"/>
    <lineage>
        <taxon>Bacteria</taxon>
        <taxon>Bacillati</taxon>
        <taxon>Actinomycetota</taxon>
        <taxon>Actinomycetes</taxon>
        <taxon>Streptosporangiales</taxon>
        <taxon>Nocardiopsidaceae</taxon>
        <taxon>Nocardiopsis</taxon>
    </lineage>
</organism>
<name>A0A1M6G9S9_9ACTN</name>
<dbReference type="Proteomes" id="UP000184452">
    <property type="component" value="Unassembled WGS sequence"/>
</dbReference>
<dbReference type="InterPro" id="IPR047722">
    <property type="entry name" value="STM4015-like"/>
</dbReference>
<proteinExistence type="predicted"/>
<reference evidence="1 2" key="1">
    <citation type="submission" date="2016-11" db="EMBL/GenBank/DDBJ databases">
        <authorList>
            <person name="Jaros S."/>
            <person name="Januszkiewicz K."/>
            <person name="Wedrychowicz H."/>
        </authorList>
    </citation>
    <scope>NUCLEOTIDE SEQUENCE [LARGE SCALE GENOMIC DNA]</scope>
    <source>
        <strain evidence="1 2">CGMCC 4.5723</strain>
    </source>
</reference>
<dbReference type="OrthoDB" id="9781345at2"/>
<evidence type="ECO:0008006" key="3">
    <source>
        <dbReference type="Google" id="ProtNLM"/>
    </source>
</evidence>
<protein>
    <recommendedName>
        <fullName evidence="3">STM4015 family protein</fullName>
    </recommendedName>
</protein>